<organism evidence="9 10">
    <name type="scientific">Anseongella ginsenosidimutans</name>
    <dbReference type="NCBI Taxonomy" id="496056"/>
    <lineage>
        <taxon>Bacteria</taxon>
        <taxon>Pseudomonadati</taxon>
        <taxon>Bacteroidota</taxon>
        <taxon>Sphingobacteriia</taxon>
        <taxon>Sphingobacteriales</taxon>
        <taxon>Sphingobacteriaceae</taxon>
        <taxon>Anseongella</taxon>
    </lineage>
</organism>
<evidence type="ECO:0000313" key="10">
    <source>
        <dbReference type="Proteomes" id="UP000295807"/>
    </source>
</evidence>
<dbReference type="GO" id="GO:0012505">
    <property type="term" value="C:endomembrane system"/>
    <property type="evidence" value="ECO:0007669"/>
    <property type="project" value="UniProtKB-SubCell"/>
</dbReference>
<dbReference type="PANTHER" id="PTHR42829:SF2">
    <property type="entry name" value="NADH-UBIQUINONE OXIDOREDUCTASE CHAIN 5"/>
    <property type="match status" value="1"/>
</dbReference>
<evidence type="ECO:0000256" key="5">
    <source>
        <dbReference type="RuleBase" id="RU000320"/>
    </source>
</evidence>
<evidence type="ECO:0000313" key="9">
    <source>
        <dbReference type="EMBL" id="TCS87209.1"/>
    </source>
</evidence>
<dbReference type="GO" id="GO:0042773">
    <property type="term" value="P:ATP synthesis coupled electron transport"/>
    <property type="evidence" value="ECO:0007669"/>
    <property type="project" value="InterPro"/>
</dbReference>
<feature type="transmembrane region" description="Helical" evidence="6">
    <location>
        <begin position="454"/>
        <end position="474"/>
    </location>
</feature>
<feature type="transmembrane region" description="Helical" evidence="6">
    <location>
        <begin position="149"/>
        <end position="169"/>
    </location>
</feature>
<dbReference type="GO" id="GO:0003954">
    <property type="term" value="F:NADH dehydrogenase activity"/>
    <property type="evidence" value="ECO:0007669"/>
    <property type="project" value="TreeGrafter"/>
</dbReference>
<feature type="transmembrane region" description="Helical" evidence="6">
    <location>
        <begin position="190"/>
        <end position="211"/>
    </location>
</feature>
<keyword evidence="3 6" id="KW-1133">Transmembrane helix</keyword>
<feature type="transmembrane region" description="Helical" evidence="6">
    <location>
        <begin position="244"/>
        <end position="262"/>
    </location>
</feature>
<dbReference type="NCBIfam" id="NF005141">
    <property type="entry name" value="PRK06590.1"/>
    <property type="match status" value="1"/>
</dbReference>
<dbReference type="NCBIfam" id="TIGR01974">
    <property type="entry name" value="NDH_I_L"/>
    <property type="match status" value="1"/>
</dbReference>
<dbReference type="InterPro" id="IPR001750">
    <property type="entry name" value="ND/Mrp_TM"/>
</dbReference>
<feature type="transmembrane region" description="Helical" evidence="6">
    <location>
        <begin position="547"/>
        <end position="568"/>
    </location>
</feature>
<dbReference type="PRINTS" id="PR01434">
    <property type="entry name" value="NADHDHGNASE5"/>
</dbReference>
<feature type="transmembrane region" description="Helical" evidence="6">
    <location>
        <begin position="283"/>
        <end position="302"/>
    </location>
</feature>
<dbReference type="InterPro" id="IPR018393">
    <property type="entry name" value="NADHpl_OxRdtase_5_subgr"/>
</dbReference>
<feature type="domain" description="NADH-Ubiquinone oxidoreductase (complex I) chain 5 N-terminal" evidence="8">
    <location>
        <begin position="78"/>
        <end position="127"/>
    </location>
</feature>
<dbReference type="Proteomes" id="UP000295807">
    <property type="component" value="Unassembled WGS sequence"/>
</dbReference>
<feature type="transmembrane region" description="Helical" evidence="6">
    <location>
        <begin position="12"/>
        <end position="31"/>
    </location>
</feature>
<reference evidence="9 10" key="1">
    <citation type="submission" date="2019-03" db="EMBL/GenBank/DDBJ databases">
        <title>Genomic Encyclopedia of Type Strains, Phase IV (KMG-IV): sequencing the most valuable type-strain genomes for metagenomic binning, comparative biology and taxonomic classification.</title>
        <authorList>
            <person name="Goeker M."/>
        </authorList>
    </citation>
    <scope>NUCLEOTIDE SEQUENCE [LARGE SCALE GENOMIC DNA]</scope>
    <source>
        <strain evidence="9 10">DSM 21100</strain>
    </source>
</reference>
<gene>
    <name evidence="9" type="ORF">EDD80_10521</name>
</gene>
<feature type="transmembrane region" description="Helical" evidence="6">
    <location>
        <begin position="43"/>
        <end position="63"/>
    </location>
</feature>
<feature type="domain" description="NADH:quinone oxidoreductase/Mrp antiporter transmembrane" evidence="7">
    <location>
        <begin position="144"/>
        <end position="449"/>
    </location>
</feature>
<evidence type="ECO:0000259" key="7">
    <source>
        <dbReference type="Pfam" id="PF00361"/>
    </source>
</evidence>
<dbReference type="AlphaFoldDB" id="A0A4R3KRZ7"/>
<evidence type="ECO:0000256" key="2">
    <source>
        <dbReference type="ARBA" id="ARBA00022692"/>
    </source>
</evidence>
<dbReference type="Pfam" id="PF00361">
    <property type="entry name" value="Proton_antipo_M"/>
    <property type="match status" value="1"/>
</dbReference>
<feature type="transmembrane region" description="Helical" evidence="6">
    <location>
        <begin position="413"/>
        <end position="434"/>
    </location>
</feature>
<proteinExistence type="predicted"/>
<protein>
    <submittedName>
        <fullName evidence="9">NADH-quinone oxidoreductase subunit L</fullName>
    </submittedName>
</protein>
<comment type="subcellular location">
    <subcellularLocation>
        <location evidence="1">Endomembrane system</location>
        <topology evidence="1">Multi-pass membrane protein</topology>
    </subcellularLocation>
    <subcellularLocation>
        <location evidence="5">Membrane</location>
        <topology evidence="5">Multi-pass membrane protein</topology>
    </subcellularLocation>
</comment>
<dbReference type="InterPro" id="IPR001516">
    <property type="entry name" value="Proton_antipo_N"/>
</dbReference>
<dbReference type="PANTHER" id="PTHR42829">
    <property type="entry name" value="NADH-UBIQUINONE OXIDOREDUCTASE CHAIN 5"/>
    <property type="match status" value="1"/>
</dbReference>
<feature type="transmembrane region" description="Helical" evidence="6">
    <location>
        <begin position="360"/>
        <end position="382"/>
    </location>
</feature>
<keyword evidence="10" id="KW-1185">Reference proteome</keyword>
<dbReference type="GO" id="GO:0016020">
    <property type="term" value="C:membrane"/>
    <property type="evidence" value="ECO:0007669"/>
    <property type="project" value="UniProtKB-SubCell"/>
</dbReference>
<evidence type="ECO:0000259" key="8">
    <source>
        <dbReference type="Pfam" id="PF00662"/>
    </source>
</evidence>
<dbReference type="GO" id="GO:0008137">
    <property type="term" value="F:NADH dehydrogenase (ubiquinone) activity"/>
    <property type="evidence" value="ECO:0007669"/>
    <property type="project" value="InterPro"/>
</dbReference>
<sequence length="696" mass="75911">MTTFASANSSLLFFALAALLLPLLSFILLSVSGKRLPGKGDWLATGLTGLSFVAALLVFMGVFQSDAPHTSLLFKLEWFRIGNTTIEAGITLDNLSVLMLGLVTFISLLVHIYSMAYMKGDPRYHRYWPYLSLFVFSMLGLVLSGNLLITYMCWELVGVASYLMIGFWFERPKAALASQKSFIINRLGDIGFLVALMSLFSLAGTFDIQALNQQIGDALRQAAAALPLSDTADAAGAISGTADVRIYIAAAGLTLAAFAKSAQFPLHTWLPDAMEGPTSVSSLIHAATMVAAGVFLLARMFPLFPGELLDVIAVAGTFTAFLAATVALVQFDIKKVLAYSTISQLGFMMLGIGTGHYEAAIFHLVTHAFFKCLLFLGAGAVIHHIHEVKHHHNLEIGEQDMRIMGGLRREMPLTFWVYTLAAAALAGLPFFSGFLSKEMILLGSFGWALEKGGFWLLIPLSAVATSLLTAWYIGRQWSLVFMGKSRTPALAHVKEGNLKMKIPMAVLGVFTLFIWFSLNPFSTSDIALAGAFSANNTAALLQGVPGIITWGLLLLALVGLPAVLYTAFRGFSMKAQFREKESGLENFLSRGWYLDPVYNAIFVRPVLWLGNSMQAIDKKLVDGFLHLLERLVRSLSKVAAWLDKVIVDGLVNAIGGRARSLGDFFRGFQTGRVQQYMALAVFGLMILYLIKIVLDK</sequence>
<keyword evidence="2 5" id="KW-0812">Transmembrane</keyword>
<evidence type="ECO:0000256" key="3">
    <source>
        <dbReference type="ARBA" id="ARBA00022989"/>
    </source>
</evidence>
<name>A0A4R3KRZ7_9SPHI</name>
<evidence type="ECO:0000256" key="4">
    <source>
        <dbReference type="ARBA" id="ARBA00023136"/>
    </source>
</evidence>
<dbReference type="EMBL" id="SMAD01000005">
    <property type="protein sequence ID" value="TCS87209.1"/>
    <property type="molecule type" value="Genomic_DNA"/>
</dbReference>
<dbReference type="Pfam" id="PF00662">
    <property type="entry name" value="Proton_antipo_N"/>
    <property type="match status" value="1"/>
</dbReference>
<comment type="caution">
    <text evidence="9">The sequence shown here is derived from an EMBL/GenBank/DDBJ whole genome shotgun (WGS) entry which is preliminary data.</text>
</comment>
<dbReference type="Gene3D" id="1.20.5.2700">
    <property type="match status" value="1"/>
</dbReference>
<keyword evidence="4 6" id="KW-0472">Membrane</keyword>
<feature type="transmembrane region" description="Helical" evidence="6">
    <location>
        <begin position="308"/>
        <end position="329"/>
    </location>
</feature>
<feature type="transmembrane region" description="Helical" evidence="6">
    <location>
        <begin position="676"/>
        <end position="694"/>
    </location>
</feature>
<evidence type="ECO:0000256" key="1">
    <source>
        <dbReference type="ARBA" id="ARBA00004127"/>
    </source>
</evidence>
<feature type="transmembrane region" description="Helical" evidence="6">
    <location>
        <begin position="127"/>
        <end position="143"/>
    </location>
</feature>
<accession>A0A4R3KRZ7</accession>
<feature type="transmembrane region" description="Helical" evidence="6">
    <location>
        <begin position="95"/>
        <end position="115"/>
    </location>
</feature>
<dbReference type="InterPro" id="IPR003945">
    <property type="entry name" value="NU5C-like"/>
</dbReference>
<dbReference type="GO" id="GO:0015990">
    <property type="term" value="P:electron transport coupled proton transport"/>
    <property type="evidence" value="ECO:0007669"/>
    <property type="project" value="TreeGrafter"/>
</dbReference>
<feature type="transmembrane region" description="Helical" evidence="6">
    <location>
        <begin position="336"/>
        <end position="354"/>
    </location>
</feature>
<evidence type="ECO:0000256" key="6">
    <source>
        <dbReference type="SAM" id="Phobius"/>
    </source>
</evidence>